<evidence type="ECO:0000259" key="5">
    <source>
        <dbReference type="SMART" id="SM01001"/>
    </source>
</evidence>
<organism evidence="6 7">
    <name type="scientific">Mycoemilia scoparia</name>
    <dbReference type="NCBI Taxonomy" id="417184"/>
    <lineage>
        <taxon>Eukaryota</taxon>
        <taxon>Fungi</taxon>
        <taxon>Fungi incertae sedis</taxon>
        <taxon>Zoopagomycota</taxon>
        <taxon>Kickxellomycotina</taxon>
        <taxon>Kickxellomycetes</taxon>
        <taxon>Kickxellales</taxon>
        <taxon>Kickxellaceae</taxon>
        <taxon>Mycoemilia</taxon>
    </lineage>
</organism>
<evidence type="ECO:0000256" key="3">
    <source>
        <dbReference type="ARBA" id="ARBA00022755"/>
    </source>
</evidence>
<dbReference type="Pfam" id="PF00731">
    <property type="entry name" value="AIRC"/>
    <property type="match status" value="1"/>
</dbReference>
<dbReference type="InterPro" id="IPR040686">
    <property type="entry name" value="PurK_C"/>
</dbReference>
<dbReference type="GO" id="GO:0016853">
    <property type="term" value="F:isomerase activity"/>
    <property type="evidence" value="ECO:0007669"/>
    <property type="project" value="UniProtKB-KW"/>
</dbReference>
<name>A0A9W8DX15_9FUNG</name>
<keyword evidence="4" id="KW-0413">Isomerase</keyword>
<keyword evidence="7" id="KW-1185">Reference proteome</keyword>
<dbReference type="Gene3D" id="3.40.50.1970">
    <property type="match status" value="1"/>
</dbReference>
<dbReference type="EC" id="4.1.1.21" evidence="2"/>
<evidence type="ECO:0000256" key="4">
    <source>
        <dbReference type="ARBA" id="ARBA00023235"/>
    </source>
</evidence>
<comment type="caution">
    <text evidence="6">The sequence shown here is derived from an EMBL/GenBank/DDBJ whole genome shotgun (WGS) entry which is preliminary data.</text>
</comment>
<keyword evidence="6" id="KW-0456">Lyase</keyword>
<dbReference type="OrthoDB" id="15425at2759"/>
<dbReference type="HAMAP" id="MF_01929">
    <property type="entry name" value="PurE_classI"/>
    <property type="match status" value="1"/>
</dbReference>
<dbReference type="InterPro" id="IPR024694">
    <property type="entry name" value="PurE_prokaryotes"/>
</dbReference>
<dbReference type="InterPro" id="IPR033747">
    <property type="entry name" value="PurE_ClassI"/>
</dbReference>
<dbReference type="InterPro" id="IPR011054">
    <property type="entry name" value="Rudment_hybrid_motif"/>
</dbReference>
<feature type="domain" description="PurE" evidence="5">
    <location>
        <begin position="75"/>
        <end position="224"/>
    </location>
</feature>
<dbReference type="Pfam" id="PF17769">
    <property type="entry name" value="PurK_C"/>
    <property type="match status" value="1"/>
</dbReference>
<evidence type="ECO:0000256" key="1">
    <source>
        <dbReference type="ARBA" id="ARBA00004747"/>
    </source>
</evidence>
<evidence type="ECO:0000313" key="6">
    <source>
        <dbReference type="EMBL" id="KAJ1922212.1"/>
    </source>
</evidence>
<evidence type="ECO:0000256" key="2">
    <source>
        <dbReference type="ARBA" id="ARBA00012329"/>
    </source>
</evidence>
<gene>
    <name evidence="6" type="primary">ADE2_1</name>
    <name evidence="6" type="ORF">H4219_000074</name>
</gene>
<keyword evidence="3" id="KW-0658">Purine biosynthesis</keyword>
<dbReference type="SUPFAM" id="SSF51246">
    <property type="entry name" value="Rudiment single hybrid motif"/>
    <property type="match status" value="1"/>
</dbReference>
<accession>A0A9W8DX15</accession>
<sequence length="247" mass="26722">MKVPAALMVNLLSPETYKLTKKYLVISGTTAHLYGKEEADPGRKMGRITIVVDSFSQLQSRGDMLADFKTIKSRSFVGIIVGPESYLPTMKSATVILEKLGVLFELTIVSTHRTPLGLVEYAKSAHNHGLKVIIAGADGAAHLPVVVAAMSPLSDIGVPAKGRCLNGVDSLYSIFQISCVVPVAVVAINNPDNAAPLATRILGSFIPTYLDAMTNHMEDMGKGVKIKIKKQGWKEYSITKWLVTLIR</sequence>
<dbReference type="PANTHER" id="PTHR23046:SF2">
    <property type="entry name" value="PHOSPHORIBOSYLAMINOIMIDAZOLE CARBOXYLASE"/>
    <property type="match status" value="1"/>
</dbReference>
<dbReference type="PANTHER" id="PTHR23046">
    <property type="entry name" value="PHOSPHORIBOSYLAMINOIMIDAZOLE CARBOXYLASE CATALYTIC SUBUNIT"/>
    <property type="match status" value="1"/>
</dbReference>
<dbReference type="Proteomes" id="UP001150538">
    <property type="component" value="Unassembled WGS sequence"/>
</dbReference>
<dbReference type="SUPFAM" id="SSF52255">
    <property type="entry name" value="N5-CAIR mutase (phosphoribosylaminoimidazole carboxylase, PurE)"/>
    <property type="match status" value="1"/>
</dbReference>
<protein>
    <recommendedName>
        <fullName evidence="2">phosphoribosylaminoimidazole carboxylase</fullName>
        <ecNumber evidence="2">4.1.1.21</ecNumber>
    </recommendedName>
</protein>
<dbReference type="InterPro" id="IPR000031">
    <property type="entry name" value="PurE_dom"/>
</dbReference>
<dbReference type="SMART" id="SM01001">
    <property type="entry name" value="AIRC"/>
    <property type="match status" value="1"/>
</dbReference>
<reference evidence="6" key="1">
    <citation type="submission" date="2022-07" db="EMBL/GenBank/DDBJ databases">
        <title>Phylogenomic reconstructions and comparative analyses of Kickxellomycotina fungi.</title>
        <authorList>
            <person name="Reynolds N.K."/>
            <person name="Stajich J.E."/>
            <person name="Barry K."/>
            <person name="Grigoriev I.V."/>
            <person name="Crous P."/>
            <person name="Smith M.E."/>
        </authorList>
    </citation>
    <scope>NUCLEOTIDE SEQUENCE</scope>
    <source>
        <strain evidence="6">NBRC 100468</strain>
    </source>
</reference>
<dbReference type="EMBL" id="JANBPU010000001">
    <property type="protein sequence ID" value="KAJ1922212.1"/>
    <property type="molecule type" value="Genomic_DNA"/>
</dbReference>
<comment type="pathway">
    <text evidence="1">Purine metabolism; IMP biosynthesis via de novo pathway; 5-amino-1-(5-phospho-D-ribosyl)imidazole-4-carboxylate from 5-amino-1-(5-phospho-D-ribosyl)imidazole (carboxylase route): step 1/1.</text>
</comment>
<dbReference type="GO" id="GO:0004638">
    <property type="term" value="F:phosphoribosylaminoimidazole carboxylase activity"/>
    <property type="evidence" value="ECO:0007669"/>
    <property type="project" value="UniProtKB-EC"/>
</dbReference>
<dbReference type="GO" id="GO:0006189">
    <property type="term" value="P:'de novo' IMP biosynthetic process"/>
    <property type="evidence" value="ECO:0007669"/>
    <property type="project" value="InterPro"/>
</dbReference>
<proteinExistence type="inferred from homology"/>
<dbReference type="Gene3D" id="3.30.470.20">
    <property type="entry name" value="ATP-grasp fold, B domain"/>
    <property type="match status" value="1"/>
</dbReference>
<evidence type="ECO:0000313" key="7">
    <source>
        <dbReference type="Proteomes" id="UP001150538"/>
    </source>
</evidence>
<dbReference type="AlphaFoldDB" id="A0A9W8DX15"/>